<dbReference type="STRING" id="1302685.SAMN05444408_101425"/>
<accession>A0A1M4TK27</accession>
<organism evidence="1 2">
    <name type="scientific">Chryseobacterium takakiae</name>
    <dbReference type="NCBI Taxonomy" id="1302685"/>
    <lineage>
        <taxon>Bacteria</taxon>
        <taxon>Pseudomonadati</taxon>
        <taxon>Bacteroidota</taxon>
        <taxon>Flavobacteriia</taxon>
        <taxon>Flavobacteriales</taxon>
        <taxon>Weeksellaceae</taxon>
        <taxon>Chryseobacterium group</taxon>
        <taxon>Chryseobacterium</taxon>
    </lineage>
</organism>
<name>A0A1M4TK27_9FLAO</name>
<dbReference type="AlphaFoldDB" id="A0A1M4TK27"/>
<protein>
    <submittedName>
        <fullName evidence="1">Uncharacterized protein</fullName>
    </submittedName>
</protein>
<dbReference type="Proteomes" id="UP000184236">
    <property type="component" value="Unassembled WGS sequence"/>
</dbReference>
<reference evidence="2" key="1">
    <citation type="submission" date="2016-11" db="EMBL/GenBank/DDBJ databases">
        <authorList>
            <person name="Varghese N."/>
            <person name="Submissions S."/>
        </authorList>
    </citation>
    <scope>NUCLEOTIDE SEQUENCE [LARGE SCALE GENOMIC DNA]</scope>
    <source>
        <strain evidence="2">DSM 26898</strain>
    </source>
</reference>
<proteinExistence type="predicted"/>
<gene>
    <name evidence="1" type="ORF">SAMN05444408_101425</name>
</gene>
<evidence type="ECO:0000313" key="1">
    <source>
        <dbReference type="EMBL" id="SHE44853.1"/>
    </source>
</evidence>
<sequence>MIVLKCIFYTFFMILFHTCQNSSVGNDFGRKNDLYTGNFFLKIDESNIKLMLKLC</sequence>
<evidence type="ECO:0000313" key="2">
    <source>
        <dbReference type="Proteomes" id="UP000184236"/>
    </source>
</evidence>
<keyword evidence="2" id="KW-1185">Reference proteome</keyword>
<dbReference type="EMBL" id="FQVO01000001">
    <property type="protein sequence ID" value="SHE44853.1"/>
    <property type="molecule type" value="Genomic_DNA"/>
</dbReference>